<keyword evidence="1" id="KW-0862">Zinc</keyword>
<reference evidence="5" key="1">
    <citation type="journal article" date="2022" name="Int. J. Mol. Sci.">
        <title>Draft Genome of Tanacetum Coccineum: Genomic Comparison of Closely Related Tanacetum-Family Plants.</title>
        <authorList>
            <person name="Yamashiro T."/>
            <person name="Shiraishi A."/>
            <person name="Nakayama K."/>
            <person name="Satake H."/>
        </authorList>
    </citation>
    <scope>NUCLEOTIDE SEQUENCE</scope>
</reference>
<dbReference type="SUPFAM" id="SSF50630">
    <property type="entry name" value="Acid proteases"/>
    <property type="match status" value="1"/>
</dbReference>
<dbReference type="InterPro" id="IPR000477">
    <property type="entry name" value="RT_dom"/>
</dbReference>
<feature type="domain" description="CCHC-type" evidence="3">
    <location>
        <begin position="309"/>
        <end position="324"/>
    </location>
</feature>
<evidence type="ECO:0000256" key="1">
    <source>
        <dbReference type="PROSITE-ProRule" id="PRU00047"/>
    </source>
</evidence>
<dbReference type="Gene3D" id="2.40.70.10">
    <property type="entry name" value="Acid Proteases"/>
    <property type="match status" value="1"/>
</dbReference>
<dbReference type="InterPro" id="IPR036875">
    <property type="entry name" value="Znf_CCHC_sf"/>
</dbReference>
<dbReference type="SUPFAM" id="SSF57756">
    <property type="entry name" value="Retrovirus zinc finger-like domains"/>
    <property type="match status" value="1"/>
</dbReference>
<reference evidence="5" key="2">
    <citation type="submission" date="2022-01" db="EMBL/GenBank/DDBJ databases">
        <authorList>
            <person name="Yamashiro T."/>
            <person name="Shiraishi A."/>
            <person name="Satake H."/>
            <person name="Nakayama K."/>
        </authorList>
    </citation>
    <scope>NUCLEOTIDE SEQUENCE</scope>
</reference>
<feature type="compositionally biased region" description="Polar residues" evidence="2">
    <location>
        <begin position="41"/>
        <end position="50"/>
    </location>
</feature>
<keyword evidence="6" id="KW-1185">Reference proteome</keyword>
<feature type="compositionally biased region" description="Basic and acidic residues" evidence="2">
    <location>
        <begin position="30"/>
        <end position="40"/>
    </location>
</feature>
<gene>
    <name evidence="5" type="ORF">Tco_0878212</name>
</gene>
<sequence length="745" mass="85410">MPPRRLRGPVAPRRSRRAAMERLIADRVAKAIDEHERNRPNSDNAEGSTNVQGCSHKTFMNGKPHSFNGTEGVVGLRRWIEKVEQVFGISKCAEQDKVMFAASTFEGRALTWWNGNVHTLGLANANSIPWNEFKAMMTTEYCPATEIQRMEQELWTLTLKGDDIEAYNNRFHELALMCTKLVPNERKKVEKYIRGFPERIKGNITSSKPTTLHEAVNMARELVEQAVQGKAMKMGESNKRKWEEHQRNSNNNYNNNNQNRNNNNNQQRQNRRQETTRDYVAAPVENRGYADYGARLQGAGVTPLQDVVCYGCGDKGHYRNRCPKGRNQPNDGARARSYVVVENAQQNPNVVTGMFLLNDHYASVLFDSGAEKSFVSTEFTPFINISPATLDTSYEVELADGKVVSTNTVLRGCTLALYNHCFKIDLLPTRLGSFDVIVGMDWLSYHRGVIVCYEKIVRIPLPNGEILEIQGERPEKDLKSLSCIKADEKKLDDIHVVRDFSEVFPDDLSGLPPVREIEFRIDLIPGALPVVKSPYRLAPSEMNELSNQLKELQEKGFIRPSHSPWGAPVLFVKKKDGAMRMCIDYRELNKLTIKNRYPLPRIDDLFDQLQGACCFSKIDLCSGYHQLRVHEADIPKTAFRTRYGHFEFIVMPFVLTNAPTIFMDLMNRVCKSYLDKFVIVFIDDILIYSKSEEEHEVHLKTILDLLKKEKLYAKFSKCEFWLKEVQFLGHISITRMFWHNHKDNA</sequence>
<keyword evidence="1" id="KW-0479">Metal-binding</keyword>
<dbReference type="Pfam" id="PF00078">
    <property type="entry name" value="RVT_1"/>
    <property type="match status" value="1"/>
</dbReference>
<evidence type="ECO:0000259" key="3">
    <source>
        <dbReference type="PROSITE" id="PS50158"/>
    </source>
</evidence>
<accession>A0ABQ5BXC7</accession>
<dbReference type="CDD" id="cd01647">
    <property type="entry name" value="RT_LTR"/>
    <property type="match status" value="1"/>
</dbReference>
<dbReference type="SUPFAM" id="SSF56672">
    <property type="entry name" value="DNA/RNA polymerases"/>
    <property type="match status" value="1"/>
</dbReference>
<evidence type="ECO:0000313" key="5">
    <source>
        <dbReference type="EMBL" id="GJT19506.1"/>
    </source>
</evidence>
<dbReference type="PROSITE" id="PS50158">
    <property type="entry name" value="ZF_CCHC"/>
    <property type="match status" value="1"/>
</dbReference>
<dbReference type="Gene3D" id="3.30.70.270">
    <property type="match status" value="1"/>
</dbReference>
<name>A0ABQ5BXC7_9ASTR</name>
<keyword evidence="5" id="KW-0548">Nucleotidyltransferase</keyword>
<dbReference type="CDD" id="cd00303">
    <property type="entry name" value="retropepsin_like"/>
    <property type="match status" value="1"/>
</dbReference>
<keyword evidence="5" id="KW-0808">Transferase</keyword>
<dbReference type="Pfam" id="PF08284">
    <property type="entry name" value="RVP_2"/>
    <property type="match status" value="1"/>
</dbReference>
<evidence type="ECO:0000259" key="4">
    <source>
        <dbReference type="PROSITE" id="PS50878"/>
    </source>
</evidence>
<dbReference type="Gene3D" id="3.10.10.10">
    <property type="entry name" value="HIV Type 1 Reverse Transcriptase, subunit A, domain 1"/>
    <property type="match status" value="1"/>
</dbReference>
<feature type="compositionally biased region" description="Low complexity" evidence="2">
    <location>
        <begin position="248"/>
        <end position="268"/>
    </location>
</feature>
<organism evidence="5 6">
    <name type="scientific">Tanacetum coccineum</name>
    <dbReference type="NCBI Taxonomy" id="301880"/>
    <lineage>
        <taxon>Eukaryota</taxon>
        <taxon>Viridiplantae</taxon>
        <taxon>Streptophyta</taxon>
        <taxon>Embryophyta</taxon>
        <taxon>Tracheophyta</taxon>
        <taxon>Spermatophyta</taxon>
        <taxon>Magnoliopsida</taxon>
        <taxon>eudicotyledons</taxon>
        <taxon>Gunneridae</taxon>
        <taxon>Pentapetalae</taxon>
        <taxon>asterids</taxon>
        <taxon>campanulids</taxon>
        <taxon>Asterales</taxon>
        <taxon>Asteraceae</taxon>
        <taxon>Asteroideae</taxon>
        <taxon>Anthemideae</taxon>
        <taxon>Anthemidinae</taxon>
        <taxon>Tanacetum</taxon>
    </lineage>
</organism>
<dbReference type="GO" id="GO:0003964">
    <property type="term" value="F:RNA-directed DNA polymerase activity"/>
    <property type="evidence" value="ECO:0007669"/>
    <property type="project" value="UniProtKB-KW"/>
</dbReference>
<dbReference type="Pfam" id="PF19259">
    <property type="entry name" value="Ty3_capsid"/>
    <property type="match status" value="1"/>
</dbReference>
<protein>
    <submittedName>
        <fullName evidence="5">Reverse transcriptase domain-containing protein</fullName>
    </submittedName>
</protein>
<comment type="caution">
    <text evidence="5">The sequence shown here is derived from an EMBL/GenBank/DDBJ whole genome shotgun (WGS) entry which is preliminary data.</text>
</comment>
<evidence type="ECO:0000313" key="6">
    <source>
        <dbReference type="Proteomes" id="UP001151760"/>
    </source>
</evidence>
<dbReference type="Proteomes" id="UP001151760">
    <property type="component" value="Unassembled WGS sequence"/>
</dbReference>
<dbReference type="Gene3D" id="4.10.60.10">
    <property type="entry name" value="Zinc finger, CCHC-type"/>
    <property type="match status" value="1"/>
</dbReference>
<dbReference type="InterPro" id="IPR043128">
    <property type="entry name" value="Rev_trsase/Diguanyl_cyclase"/>
</dbReference>
<dbReference type="InterPro" id="IPR045358">
    <property type="entry name" value="Ty3_capsid"/>
</dbReference>
<feature type="region of interest" description="Disordered" evidence="2">
    <location>
        <begin position="228"/>
        <end position="279"/>
    </location>
</feature>
<keyword evidence="5" id="KW-0695">RNA-directed DNA polymerase</keyword>
<proteinExistence type="predicted"/>
<evidence type="ECO:0000256" key="2">
    <source>
        <dbReference type="SAM" id="MobiDB-lite"/>
    </source>
</evidence>
<dbReference type="InterPro" id="IPR021109">
    <property type="entry name" value="Peptidase_aspartic_dom_sf"/>
</dbReference>
<keyword evidence="1" id="KW-0863">Zinc-finger</keyword>
<dbReference type="PANTHER" id="PTHR24559">
    <property type="entry name" value="TRANSPOSON TY3-I GAG-POL POLYPROTEIN"/>
    <property type="match status" value="1"/>
</dbReference>
<dbReference type="PANTHER" id="PTHR24559:SF444">
    <property type="entry name" value="REVERSE TRANSCRIPTASE DOMAIN-CONTAINING PROTEIN"/>
    <property type="match status" value="1"/>
</dbReference>
<dbReference type="InterPro" id="IPR001878">
    <property type="entry name" value="Znf_CCHC"/>
</dbReference>
<dbReference type="InterPro" id="IPR043502">
    <property type="entry name" value="DNA/RNA_pol_sf"/>
</dbReference>
<dbReference type="EMBL" id="BQNB010013722">
    <property type="protein sequence ID" value="GJT19506.1"/>
    <property type="molecule type" value="Genomic_DNA"/>
</dbReference>
<feature type="region of interest" description="Disordered" evidence="2">
    <location>
        <begin position="30"/>
        <end position="50"/>
    </location>
</feature>
<dbReference type="InterPro" id="IPR053134">
    <property type="entry name" value="RNA-dir_DNA_polymerase"/>
</dbReference>
<feature type="domain" description="Reverse transcriptase" evidence="4">
    <location>
        <begin position="553"/>
        <end position="732"/>
    </location>
</feature>
<feature type="compositionally biased region" description="Basic and acidic residues" evidence="2">
    <location>
        <begin position="236"/>
        <end position="247"/>
    </location>
</feature>
<dbReference type="PROSITE" id="PS50878">
    <property type="entry name" value="RT_POL"/>
    <property type="match status" value="1"/>
</dbReference>